<gene>
    <name evidence="1" type="ORF">F1193_15705</name>
</gene>
<evidence type="ECO:0008006" key="3">
    <source>
        <dbReference type="Google" id="ProtNLM"/>
    </source>
</evidence>
<dbReference type="OrthoDB" id="6555107at2"/>
<dbReference type="RefSeq" id="WP_150098749.1">
    <property type="nucleotide sequence ID" value="NZ_VWPL01000044.1"/>
</dbReference>
<reference evidence="1 2" key="1">
    <citation type="submission" date="2019-09" db="EMBL/GenBank/DDBJ databases">
        <title>Draft Whole-Genome sequence of Blastochloris sulfoviridis DSM 729.</title>
        <authorList>
            <person name="Meyer T.E."/>
            <person name="Kyndt J.A."/>
        </authorList>
    </citation>
    <scope>NUCLEOTIDE SEQUENCE [LARGE SCALE GENOMIC DNA]</scope>
    <source>
        <strain evidence="1 2">DSM 729</strain>
    </source>
</reference>
<name>A0A5M6HK70_9HYPH</name>
<sequence>MDANFAANLTANTGGLQVNEDRTLAASGEVNWVDPLVGVRFRQQFTPTVNLAVSGDIGGFGAGSVFSWQALAALNWDFYATSSVTWSAMIGYKALYADYEQGSELTRYEYDMTMHGPVFGVSARF</sequence>
<dbReference type="EMBL" id="VWPL01000044">
    <property type="protein sequence ID" value="KAA5596270.1"/>
    <property type="molecule type" value="Genomic_DNA"/>
</dbReference>
<proteinExistence type="predicted"/>
<keyword evidence="2" id="KW-1185">Reference proteome</keyword>
<dbReference type="AlphaFoldDB" id="A0A5M6HK70"/>
<accession>A0A5M6HK70</accession>
<protein>
    <recommendedName>
        <fullName evidence="3">Porin family protein</fullName>
    </recommendedName>
</protein>
<evidence type="ECO:0000313" key="2">
    <source>
        <dbReference type="Proteomes" id="UP000323886"/>
    </source>
</evidence>
<evidence type="ECO:0000313" key="1">
    <source>
        <dbReference type="EMBL" id="KAA5596270.1"/>
    </source>
</evidence>
<organism evidence="1 2">
    <name type="scientific">Blastochloris sulfoviridis</name>
    <dbReference type="NCBI Taxonomy" id="50712"/>
    <lineage>
        <taxon>Bacteria</taxon>
        <taxon>Pseudomonadati</taxon>
        <taxon>Pseudomonadota</taxon>
        <taxon>Alphaproteobacteria</taxon>
        <taxon>Hyphomicrobiales</taxon>
        <taxon>Blastochloridaceae</taxon>
        <taxon>Blastochloris</taxon>
    </lineage>
</organism>
<comment type="caution">
    <text evidence="1">The sequence shown here is derived from an EMBL/GenBank/DDBJ whole genome shotgun (WGS) entry which is preliminary data.</text>
</comment>
<dbReference type="Proteomes" id="UP000323886">
    <property type="component" value="Unassembled WGS sequence"/>
</dbReference>